<evidence type="ECO:0000256" key="2">
    <source>
        <dbReference type="PROSITE-ProRule" id="PRU01091"/>
    </source>
</evidence>
<keyword evidence="3" id="KW-0472">Membrane</keyword>
<evidence type="ECO:0000259" key="4">
    <source>
        <dbReference type="PROSITE" id="PS51755"/>
    </source>
</evidence>
<name>A0ABX5A2F9_9ENTR</name>
<dbReference type="Proteomes" id="UP000237025">
    <property type="component" value="Unassembled WGS sequence"/>
</dbReference>
<dbReference type="InterPro" id="IPR036388">
    <property type="entry name" value="WH-like_DNA-bd_sf"/>
</dbReference>
<sequence>MTTPESAMKKVYLINETLLFEPDVRRIGPLVGYPHRAVTLHGPVSECLLLLLEHNDQVVTQRVFFASVWEKQGAVVTTNALYQTISQIRKVLKSGGIEENIIKTLPKEGFKATANLKKGELNMFIQPQKTSPVSVSSEESAIAQAAAVAIPDAPRRAPFFNSSRAYTLAGILFILSCAVLYSVMKEGQSEVENYQPIGKLNGCDVYSSWRDKAKSREMFTALTKRYDIHCNAGGTAWMTLNFAQQGSSVIVCDRMPQDKNAQCDSIIYRQQNHDE</sequence>
<accession>A0ABX5A2F9</accession>
<evidence type="ECO:0000313" key="5">
    <source>
        <dbReference type="EMBL" id="POZ22819.1"/>
    </source>
</evidence>
<keyword evidence="6" id="KW-1185">Reference proteome</keyword>
<feature type="domain" description="OmpR/PhoB-type" evidence="4">
    <location>
        <begin position="9"/>
        <end position="114"/>
    </location>
</feature>
<dbReference type="InterPro" id="IPR001867">
    <property type="entry name" value="OmpR/PhoB-type_DNA-bd"/>
</dbReference>
<dbReference type="PROSITE" id="PS51755">
    <property type="entry name" value="OMPR_PHOB"/>
    <property type="match status" value="1"/>
</dbReference>
<dbReference type="Gene3D" id="1.10.10.10">
    <property type="entry name" value="Winged helix-like DNA-binding domain superfamily/Winged helix DNA-binding domain"/>
    <property type="match status" value="1"/>
</dbReference>
<evidence type="ECO:0000313" key="6">
    <source>
        <dbReference type="Proteomes" id="UP000237025"/>
    </source>
</evidence>
<evidence type="ECO:0000256" key="3">
    <source>
        <dbReference type="SAM" id="Phobius"/>
    </source>
</evidence>
<keyword evidence="3" id="KW-0812">Transmembrane</keyword>
<keyword evidence="3" id="KW-1133">Transmembrane helix</keyword>
<organism evidence="5 6">
    <name type="scientific">Lelliottia aquatilis</name>
    <dbReference type="NCBI Taxonomy" id="2080838"/>
    <lineage>
        <taxon>Bacteria</taxon>
        <taxon>Pseudomonadati</taxon>
        <taxon>Pseudomonadota</taxon>
        <taxon>Gammaproteobacteria</taxon>
        <taxon>Enterobacterales</taxon>
        <taxon>Enterobacteriaceae</taxon>
        <taxon>Lelliottia</taxon>
    </lineage>
</organism>
<dbReference type="RefSeq" id="WP_103949512.1">
    <property type="nucleotide sequence ID" value="NZ_PQVU01000007.1"/>
</dbReference>
<dbReference type="InterPro" id="IPR016032">
    <property type="entry name" value="Sig_transdc_resp-reg_C-effctor"/>
</dbReference>
<evidence type="ECO:0000256" key="1">
    <source>
        <dbReference type="ARBA" id="ARBA00023125"/>
    </source>
</evidence>
<dbReference type="SMART" id="SM00862">
    <property type="entry name" value="Trans_reg_C"/>
    <property type="match status" value="1"/>
</dbReference>
<reference evidence="5 6" key="1">
    <citation type="submission" date="2018-02" db="EMBL/GenBank/DDBJ databases">
        <title>Lelliotia aquatilis sp. nov., isolated from drinking water.</title>
        <authorList>
            <person name="Kaempfer P."/>
            <person name="Glaeser S."/>
            <person name="Exner M."/>
            <person name="Doijad S."/>
            <person name="Chakraborty T."/>
        </authorList>
    </citation>
    <scope>NUCLEOTIDE SEQUENCE [LARGE SCALE GENOMIC DNA]</scope>
    <source>
        <strain evidence="5 6">6331-17</strain>
    </source>
</reference>
<proteinExistence type="predicted"/>
<gene>
    <name evidence="5" type="ORF">C3712_11700</name>
</gene>
<keyword evidence="1 2" id="KW-0238">DNA-binding</keyword>
<dbReference type="EMBL" id="PQVW01000007">
    <property type="protein sequence ID" value="POZ22819.1"/>
    <property type="molecule type" value="Genomic_DNA"/>
</dbReference>
<comment type="caution">
    <text evidence="5">The sequence shown here is derived from an EMBL/GenBank/DDBJ whole genome shotgun (WGS) entry which is preliminary data.</text>
</comment>
<feature type="transmembrane region" description="Helical" evidence="3">
    <location>
        <begin position="165"/>
        <end position="184"/>
    </location>
</feature>
<dbReference type="SUPFAM" id="SSF46894">
    <property type="entry name" value="C-terminal effector domain of the bipartite response regulators"/>
    <property type="match status" value="1"/>
</dbReference>
<feature type="DNA-binding region" description="OmpR/PhoB-type" evidence="2">
    <location>
        <begin position="9"/>
        <end position="114"/>
    </location>
</feature>
<protein>
    <recommendedName>
        <fullName evidence="4">OmpR/PhoB-type domain-containing protein</fullName>
    </recommendedName>
</protein>
<dbReference type="Pfam" id="PF00486">
    <property type="entry name" value="Trans_reg_C"/>
    <property type="match status" value="1"/>
</dbReference>